<reference evidence="4" key="1">
    <citation type="submission" date="2020-02" db="EMBL/GenBank/DDBJ databases">
        <authorList>
            <person name="Palmer J.M."/>
        </authorList>
    </citation>
    <scope>NUCLEOTIDE SEQUENCE</scope>
    <source>
        <strain evidence="4">EPUS1.4</strain>
        <tissue evidence="4">Thallus</tissue>
    </source>
</reference>
<dbReference type="AlphaFoldDB" id="A0A8H7AIU1"/>
<dbReference type="Proteomes" id="UP000606974">
    <property type="component" value="Unassembled WGS sequence"/>
</dbReference>
<dbReference type="PANTHER" id="PTHR14187">
    <property type="entry name" value="ALPHA KINASE/ELONGATION FACTOR 2 KINASE"/>
    <property type="match status" value="1"/>
</dbReference>
<dbReference type="Gene3D" id="3.30.420.40">
    <property type="match status" value="1"/>
</dbReference>
<dbReference type="SUPFAM" id="SSF53067">
    <property type="entry name" value="Actin-like ATPase domain"/>
    <property type="match status" value="2"/>
</dbReference>
<protein>
    <recommendedName>
        <fullName evidence="6">Actin-like ATPase domain-containing protein</fullName>
    </recommendedName>
</protein>
<comment type="caution">
    <text evidence="4">The sequence shown here is derived from an EMBL/GenBank/DDBJ whole genome shotgun (WGS) entry which is preliminary data.</text>
</comment>
<evidence type="ECO:0000256" key="2">
    <source>
        <dbReference type="ARBA" id="ARBA00022840"/>
    </source>
</evidence>
<sequence length="616" mass="68980">MSSSERRKLFVGIDYGTTFSGIAYALPTLSDGKDIEVVTTWPGKAGTNTNLFEKVPSKISYSDENGGATKAKNTDGTLWGYEVKPSSVNYSWTKLLLEPQTERSDHDDTTNSVSEEREDRGLLRLPNGKTAVDVVADYLRKLYKHCMRTLKKRYAAFLPITPIEFWFTVPAIWSDQAQNATKQAALKAGFGSRSLDTIRMITEPEAGVLAAMKTQVEITREALKPDTGILVCDCGGGTVDLTSYVIDSLEPVLKLRETCAGTGRKCGATLIDQNFHNLMSNRFGTAFTKRPMEKTGPGSKFMEDFQRIKHNFSYANQTTTEPIGLKMPDLDMNRIDASHYDVDEDEILLSWKDLKSCFDPVVNQIITLLSQQVKATGDNGYPKIQTIILLGGFGSSDYLWGTVRHWAQGKDIQTIIPKNPWSAIARGAALRGLEGSKVPVTKCRRHYGYTIDCKFDPALDRDSEDSTFEDEKTGLKMTKHCMEWIFKINDEIIHNTNKPMPFRQRYYPHKRSTTLALNIYSCSLNIAPRKKSSQVNFVGTIQVNVKDVDLSACESHWDKRGNRYYRIAFLANVTLRGDEGVMQVTVMWNGKECGSGKLHFSDEASETLNETVISVS</sequence>
<dbReference type="OrthoDB" id="2963168at2759"/>
<accession>A0A8H7AIU1</accession>
<gene>
    <name evidence="4" type="ORF">GJ744_009995</name>
</gene>
<keyword evidence="1" id="KW-0547">Nucleotide-binding</keyword>
<evidence type="ECO:0008006" key="6">
    <source>
        <dbReference type="Google" id="ProtNLM"/>
    </source>
</evidence>
<evidence type="ECO:0000313" key="4">
    <source>
        <dbReference type="EMBL" id="KAF7507831.1"/>
    </source>
</evidence>
<keyword evidence="2" id="KW-0067">ATP-binding</keyword>
<dbReference type="GO" id="GO:0005524">
    <property type="term" value="F:ATP binding"/>
    <property type="evidence" value="ECO:0007669"/>
    <property type="project" value="UniProtKB-KW"/>
</dbReference>
<dbReference type="GO" id="GO:0140662">
    <property type="term" value="F:ATP-dependent protein folding chaperone"/>
    <property type="evidence" value="ECO:0007669"/>
    <property type="project" value="InterPro"/>
</dbReference>
<dbReference type="InterPro" id="IPR043129">
    <property type="entry name" value="ATPase_NBD"/>
</dbReference>
<dbReference type="EMBL" id="JAACFV010000062">
    <property type="protein sequence ID" value="KAF7507831.1"/>
    <property type="molecule type" value="Genomic_DNA"/>
</dbReference>
<dbReference type="InterPro" id="IPR013126">
    <property type="entry name" value="Hsp_70_fam"/>
</dbReference>
<evidence type="ECO:0000256" key="1">
    <source>
        <dbReference type="ARBA" id="ARBA00022741"/>
    </source>
</evidence>
<name>A0A8H7AIU1_9EURO</name>
<evidence type="ECO:0000313" key="5">
    <source>
        <dbReference type="Proteomes" id="UP000606974"/>
    </source>
</evidence>
<feature type="region of interest" description="Disordered" evidence="3">
    <location>
        <begin position="100"/>
        <end position="119"/>
    </location>
</feature>
<keyword evidence="5" id="KW-1185">Reference proteome</keyword>
<proteinExistence type="predicted"/>
<organism evidence="4 5">
    <name type="scientific">Endocarpon pusillum</name>
    <dbReference type="NCBI Taxonomy" id="364733"/>
    <lineage>
        <taxon>Eukaryota</taxon>
        <taxon>Fungi</taxon>
        <taxon>Dikarya</taxon>
        <taxon>Ascomycota</taxon>
        <taxon>Pezizomycotina</taxon>
        <taxon>Eurotiomycetes</taxon>
        <taxon>Chaetothyriomycetidae</taxon>
        <taxon>Verrucariales</taxon>
        <taxon>Verrucariaceae</taxon>
        <taxon>Endocarpon</taxon>
    </lineage>
</organism>
<dbReference type="CDD" id="cd10170">
    <property type="entry name" value="ASKHA_NBD_HSP70"/>
    <property type="match status" value="1"/>
</dbReference>
<dbReference type="Pfam" id="PF00012">
    <property type="entry name" value="HSP70"/>
    <property type="match status" value="1"/>
</dbReference>
<evidence type="ECO:0000256" key="3">
    <source>
        <dbReference type="SAM" id="MobiDB-lite"/>
    </source>
</evidence>
<dbReference type="PANTHER" id="PTHR14187:SF81">
    <property type="entry name" value="HSP70 FAMILY PROTEIN (AFU_ORTHOLOGUE AFUA_4G14040)"/>
    <property type="match status" value="1"/>
</dbReference>
<dbReference type="PRINTS" id="PR00301">
    <property type="entry name" value="HEATSHOCK70"/>
</dbReference>